<dbReference type="GO" id="GO:0030170">
    <property type="term" value="F:pyridoxal phosphate binding"/>
    <property type="evidence" value="ECO:0007669"/>
    <property type="project" value="InterPro"/>
</dbReference>
<dbReference type="Pfam" id="PF00155">
    <property type="entry name" value="Aminotran_1_2"/>
    <property type="match status" value="1"/>
</dbReference>
<dbReference type="FunFam" id="3.40.640.10:FF:000023">
    <property type="entry name" value="Transcriptional regulator, GntR family"/>
    <property type="match status" value="1"/>
</dbReference>
<evidence type="ECO:0000259" key="9">
    <source>
        <dbReference type="PROSITE" id="PS50949"/>
    </source>
</evidence>
<comment type="caution">
    <text evidence="10">The sequence shown here is derived from an EMBL/GenBank/DDBJ whole genome shotgun (WGS) entry which is preliminary data.</text>
</comment>
<evidence type="ECO:0000256" key="8">
    <source>
        <dbReference type="SAM" id="MobiDB-lite"/>
    </source>
</evidence>
<keyword evidence="3" id="KW-0808">Transferase</keyword>
<accession>A0A177P2U0</accession>
<evidence type="ECO:0000256" key="1">
    <source>
        <dbReference type="ARBA" id="ARBA00005384"/>
    </source>
</evidence>
<dbReference type="InterPro" id="IPR004839">
    <property type="entry name" value="Aminotransferase_I/II_large"/>
</dbReference>
<evidence type="ECO:0000256" key="7">
    <source>
        <dbReference type="ARBA" id="ARBA00023163"/>
    </source>
</evidence>
<evidence type="ECO:0000256" key="5">
    <source>
        <dbReference type="ARBA" id="ARBA00023015"/>
    </source>
</evidence>
<dbReference type="OrthoDB" id="9804020at2"/>
<dbReference type="Gene3D" id="3.90.1150.10">
    <property type="entry name" value="Aspartate Aminotransferase, domain 1"/>
    <property type="match status" value="1"/>
</dbReference>
<dbReference type="InterPro" id="IPR015422">
    <property type="entry name" value="PyrdxlP-dep_Trfase_small"/>
</dbReference>
<reference evidence="11" key="1">
    <citation type="submission" date="2016-03" db="EMBL/GenBank/DDBJ databases">
        <authorList>
            <person name="Heylen K."/>
            <person name="De Vos P."/>
            <person name="Vekeman B."/>
        </authorList>
    </citation>
    <scope>NUCLEOTIDE SEQUENCE [LARGE SCALE GENOMIC DNA]</scope>
    <source>
        <strain evidence="11">R-45383</strain>
    </source>
</reference>
<comment type="similarity">
    <text evidence="1">In the C-terminal section; belongs to the class-I pyridoxal-phosphate-dependent aminotransferase family.</text>
</comment>
<dbReference type="Proteomes" id="UP000077628">
    <property type="component" value="Unassembled WGS sequence"/>
</dbReference>
<dbReference type="PROSITE" id="PS50949">
    <property type="entry name" value="HTH_GNTR"/>
    <property type="match status" value="1"/>
</dbReference>
<dbReference type="InterPro" id="IPR036388">
    <property type="entry name" value="WH-like_DNA-bd_sf"/>
</dbReference>
<dbReference type="AlphaFoldDB" id="A0A177P2U0"/>
<sequence length="470" mass="52360">MNLRYENLAEHLYNAIAQNLYRPGERLPSVRQLSRQHQVSTATAVSALRLLEDQGHLEARQRSGYYVKPRPRSSLHEPTMSAPPREPTLVTGQEWVLRLVKATNDPKIVQLGAAVPAAAFLPTQKMAQLSASVARRYSQRIANYEFPPGEPELRRQIARRMSEQGCPVDPDNILITNGCQEAMTLALRAVTKPGDIVAVESPTFYGLLQVIESLSLRAIEIPTHPRDGIALDALQLACEQWPIKACIAVPNYSNPLGYCMSDERKRALVELVNRHKIALIEDDIYGDLGFGPQRPAMAKSWDSEGRVLYCSSFSKSLCPGLRVGWLVAGPYLEQTEYLKYVGNLATPTHAQLTVAEMLAKGGYERHLRQARNQYRQAVDRMTAAIGAYFPLGTRVTQPEGGFVIWVELPETVDATALSRRALERGISIAPGPMFSATQKYRNFIRLNCAVDWDERVNQALVRLAQMVGGQ</sequence>
<dbReference type="GO" id="GO:0003677">
    <property type="term" value="F:DNA binding"/>
    <property type="evidence" value="ECO:0007669"/>
    <property type="project" value="UniProtKB-KW"/>
</dbReference>
<dbReference type="Pfam" id="PF00392">
    <property type="entry name" value="GntR"/>
    <property type="match status" value="1"/>
</dbReference>
<keyword evidence="4" id="KW-0663">Pyridoxal phosphate</keyword>
<dbReference type="GO" id="GO:0008483">
    <property type="term" value="F:transaminase activity"/>
    <property type="evidence" value="ECO:0007669"/>
    <property type="project" value="UniProtKB-KW"/>
</dbReference>
<dbReference type="InterPro" id="IPR036390">
    <property type="entry name" value="WH_DNA-bd_sf"/>
</dbReference>
<dbReference type="SMART" id="SM00345">
    <property type="entry name" value="HTH_GNTR"/>
    <property type="match status" value="1"/>
</dbReference>
<evidence type="ECO:0000256" key="3">
    <source>
        <dbReference type="ARBA" id="ARBA00022679"/>
    </source>
</evidence>
<evidence type="ECO:0000256" key="2">
    <source>
        <dbReference type="ARBA" id="ARBA00022576"/>
    </source>
</evidence>
<feature type="region of interest" description="Disordered" evidence="8">
    <location>
        <begin position="68"/>
        <end position="87"/>
    </location>
</feature>
<keyword evidence="5" id="KW-0805">Transcription regulation</keyword>
<keyword evidence="6" id="KW-0238">DNA-binding</keyword>
<name>A0A177P2U0_9GAMM</name>
<keyword evidence="2" id="KW-0032">Aminotransferase</keyword>
<evidence type="ECO:0000256" key="6">
    <source>
        <dbReference type="ARBA" id="ARBA00023125"/>
    </source>
</evidence>
<dbReference type="PANTHER" id="PTHR46577">
    <property type="entry name" value="HTH-TYPE TRANSCRIPTIONAL REGULATORY PROTEIN GABR"/>
    <property type="match status" value="1"/>
</dbReference>
<dbReference type="GO" id="GO:0003700">
    <property type="term" value="F:DNA-binding transcription factor activity"/>
    <property type="evidence" value="ECO:0007669"/>
    <property type="project" value="InterPro"/>
</dbReference>
<keyword evidence="11" id="KW-1185">Reference proteome</keyword>
<evidence type="ECO:0000256" key="4">
    <source>
        <dbReference type="ARBA" id="ARBA00022898"/>
    </source>
</evidence>
<dbReference type="PANTHER" id="PTHR46577:SF2">
    <property type="entry name" value="TRANSCRIPTIONAL REGULATORY PROTEIN"/>
    <property type="match status" value="1"/>
</dbReference>
<protein>
    <submittedName>
        <fullName evidence="10">GntR family transcriptional regulator</fullName>
    </submittedName>
</protein>
<gene>
    <name evidence="10" type="ORF">A1355_21400</name>
</gene>
<keyword evidence="7" id="KW-0804">Transcription</keyword>
<dbReference type="RefSeq" id="WP_064025779.1">
    <property type="nucleotide sequence ID" value="NZ_LUUK01000055.1"/>
</dbReference>
<dbReference type="InterPro" id="IPR015421">
    <property type="entry name" value="PyrdxlP-dep_Trfase_major"/>
</dbReference>
<dbReference type="SUPFAM" id="SSF46785">
    <property type="entry name" value="Winged helix' DNA-binding domain"/>
    <property type="match status" value="1"/>
</dbReference>
<dbReference type="Gene3D" id="3.40.640.10">
    <property type="entry name" value="Type I PLP-dependent aspartate aminotransferase-like (Major domain)"/>
    <property type="match status" value="1"/>
</dbReference>
<dbReference type="InterPro" id="IPR051446">
    <property type="entry name" value="HTH_trans_reg/aminotransferase"/>
</dbReference>
<dbReference type="SUPFAM" id="SSF53383">
    <property type="entry name" value="PLP-dependent transferases"/>
    <property type="match status" value="1"/>
</dbReference>
<dbReference type="EMBL" id="LUUK01000055">
    <property type="protein sequence ID" value="OAI23793.1"/>
    <property type="molecule type" value="Genomic_DNA"/>
</dbReference>
<dbReference type="InterPro" id="IPR000524">
    <property type="entry name" value="Tscrpt_reg_HTH_GntR"/>
</dbReference>
<feature type="domain" description="HTH gntR-type" evidence="9">
    <location>
        <begin position="2"/>
        <end position="70"/>
    </location>
</feature>
<dbReference type="InterPro" id="IPR015424">
    <property type="entry name" value="PyrdxlP-dep_Trfase"/>
</dbReference>
<dbReference type="CDD" id="cd07377">
    <property type="entry name" value="WHTH_GntR"/>
    <property type="match status" value="1"/>
</dbReference>
<dbReference type="CDD" id="cd00609">
    <property type="entry name" value="AAT_like"/>
    <property type="match status" value="1"/>
</dbReference>
<evidence type="ECO:0000313" key="11">
    <source>
        <dbReference type="Proteomes" id="UP000077628"/>
    </source>
</evidence>
<evidence type="ECO:0000313" key="10">
    <source>
        <dbReference type="EMBL" id="OAI23793.1"/>
    </source>
</evidence>
<proteinExistence type="inferred from homology"/>
<dbReference type="Gene3D" id="1.10.10.10">
    <property type="entry name" value="Winged helix-like DNA-binding domain superfamily/Winged helix DNA-binding domain"/>
    <property type="match status" value="1"/>
</dbReference>
<organism evidence="10 11">
    <name type="scientific">Methylomonas koyamae</name>
    <dbReference type="NCBI Taxonomy" id="702114"/>
    <lineage>
        <taxon>Bacteria</taxon>
        <taxon>Pseudomonadati</taxon>
        <taxon>Pseudomonadota</taxon>
        <taxon>Gammaproteobacteria</taxon>
        <taxon>Methylococcales</taxon>
        <taxon>Methylococcaceae</taxon>
        <taxon>Methylomonas</taxon>
    </lineage>
</organism>